<accession>A0A931CZ69</accession>
<dbReference type="EMBL" id="JACFYX010000011">
    <property type="protein sequence ID" value="MBG0836117.1"/>
    <property type="molecule type" value="Genomic_DNA"/>
</dbReference>
<sequence>MLAGKRLLHDFVQQLRSTLRQSGILCSWGGEAYNLLLNNTARTLYRAIRAGRERVCRDR</sequence>
<dbReference type="AlphaFoldDB" id="A0A931CZ69"/>
<dbReference type="Proteomes" id="UP000596932">
    <property type="component" value="Unassembled WGS sequence"/>
</dbReference>
<keyword evidence="2" id="KW-1185">Reference proteome</keyword>
<dbReference type="RefSeq" id="WP_196475437.1">
    <property type="nucleotide sequence ID" value="NZ_JACFYX020000005.1"/>
</dbReference>
<name>A0A931CZ69_9PSED</name>
<protein>
    <submittedName>
        <fullName evidence="1">Diguanylate cyclase</fullName>
    </submittedName>
</protein>
<reference evidence="1" key="1">
    <citation type="submission" date="2020-07" db="EMBL/GenBank/DDBJ databases">
        <title>Pseudomonas chaetoceroseae sp. nov., a new member of the Pseudomonas oleovorans group isolated from a culture of Chaetoceros calcitrans.</title>
        <authorList>
            <person name="Girard L."/>
            <person name="Lood C."/>
            <person name="De Mot R."/>
            <person name="Baudart J."/>
        </authorList>
    </citation>
    <scope>NUCLEOTIDE SEQUENCE</scope>
    <source>
        <strain evidence="1">536</strain>
    </source>
</reference>
<gene>
    <name evidence="1" type="ORF">H3221_13485</name>
</gene>
<organism evidence="1 2">
    <name type="scientific">Pseudomonas chaetocerotis</name>
    <dbReference type="NCBI Taxonomy" id="2758695"/>
    <lineage>
        <taxon>Bacteria</taxon>
        <taxon>Pseudomonadati</taxon>
        <taxon>Pseudomonadota</taxon>
        <taxon>Gammaproteobacteria</taxon>
        <taxon>Pseudomonadales</taxon>
        <taxon>Pseudomonadaceae</taxon>
        <taxon>Pseudomonas</taxon>
    </lineage>
</organism>
<evidence type="ECO:0000313" key="1">
    <source>
        <dbReference type="EMBL" id="MBG0836117.1"/>
    </source>
</evidence>
<proteinExistence type="predicted"/>
<comment type="caution">
    <text evidence="1">The sequence shown here is derived from an EMBL/GenBank/DDBJ whole genome shotgun (WGS) entry which is preliminary data.</text>
</comment>
<evidence type="ECO:0000313" key="2">
    <source>
        <dbReference type="Proteomes" id="UP000596932"/>
    </source>
</evidence>